<organism evidence="14 15">
    <name type="scientific">Clonorchis sinensis</name>
    <name type="common">Chinese liver fluke</name>
    <dbReference type="NCBI Taxonomy" id="79923"/>
    <lineage>
        <taxon>Eukaryota</taxon>
        <taxon>Metazoa</taxon>
        <taxon>Spiralia</taxon>
        <taxon>Lophotrochozoa</taxon>
        <taxon>Platyhelminthes</taxon>
        <taxon>Trematoda</taxon>
        <taxon>Digenea</taxon>
        <taxon>Opisthorchiida</taxon>
        <taxon>Opisthorchiata</taxon>
        <taxon>Opisthorchiidae</taxon>
        <taxon>Clonorchis</taxon>
    </lineage>
</organism>
<comment type="subcellular location">
    <subcellularLocation>
        <location evidence="1">Cell membrane</location>
        <topology evidence="1">Multi-pass membrane protein</topology>
    </subcellularLocation>
</comment>
<feature type="transmembrane region" description="Helical" evidence="12">
    <location>
        <begin position="180"/>
        <end position="198"/>
    </location>
</feature>
<dbReference type="Gene3D" id="1.20.1070.10">
    <property type="entry name" value="Rhodopsin 7-helix transmembrane proteins"/>
    <property type="match status" value="2"/>
</dbReference>
<evidence type="ECO:0000256" key="7">
    <source>
        <dbReference type="ARBA" id="ARBA00023157"/>
    </source>
</evidence>
<name>H2KRU5_CLOSI</name>
<sequence length="1122" mass="125831">MVGCSVGRFHRLLFQTVSWFVAARVNSELDIPYLRTLVDAGLCLPDSQNTPLPKVTSNASSYFRLPATKLRTQHQPVTVMTTLLSMLINSKITTSSRVSNYLIFSLAIADLMVATLVMPISILNEVSERWWLGLVLCDFWVVTDVLCCTASILHLVAIAIDRYWAITCLNYVRSRTTKPVLVMIVVIWITALAISLPTRFHTSREQKTVQEVLLEGACNINDDYGFTIFSTVGAFYLPMGFIIAVYLKIYHTARSRIRKRNFRSSRQMGLHQQHASSSSWRVQLVGVWRKTLLFKQTESELRSMSCNSQIRQTSQQSTEQADQSCIFSDRTTSFFETEDGIDKSSNQTTSCAPSPVHFSTSSCCNHAMGYPAVTNRHTLVNSDLWKCAPDVRFDDLELPANILPHLTGKTLHSSEKNSTNSFTSNGVHSSSNSSIYQLDSVTPQNGDELTIIPSSFTLEDPSSSCSDLSGLDSVPSRVSQVDYFLWQRNDCLIAQVDCEMSVVWDDACQKSARTKSTLSTIAPHSPFVMDGSDSDSICSSPDVSESQNQKQRTTYANFLFQNNAHTTTIFPCSPYLGSSHSTLEPDSDPKTPLGSDILPPNIAGTLSDLSSVESYTVQFNHVLTGNKIVSKQHDNNHTVDNPSSSVPLSIWESRTHSTLPSGKTNSIRKNFPIVPNKVSDQIGNHVPTVPILLTNGNGTLPVGLDQMDAKKLPLNARSFTKKQPVGANMANSNMHLLHLPREHNSADIGNDKSNRINELPLDRKLLEAEQNRERLEHTRERKAAITVAIITGCFILCWLPFFVRALFCEQFSLSGIGMGTRETCTLLAIGVNYVLEVDVTSDRRLMGVFPDKRFGVRTVFSTTYDAEYDASDKGISPSNRYFVTLCMWFFEGRSVTYSERNKHDRLDIKTYSTFGELECLSTEYIIHKVVESTLTDSDRIHLSKASSDMYYLHISVKFEHKTARSCRNTLICKNWFHPSVNRNSDCWYVHRNRQLACMHFVTDQGDIISALTNHLLRTGGITSIDGKKFKRYLPSQANRSTATCSTIDKFTGLPIFRDYQVRRRQMKLTLNITDFLKSTAHKAVSGQTESSIEISSCERSLSKLKFLEVLDDCFFLIGNHDQ</sequence>
<evidence type="ECO:0000313" key="15">
    <source>
        <dbReference type="Proteomes" id="UP000008909"/>
    </source>
</evidence>
<keyword evidence="3 10" id="KW-0812">Transmembrane</keyword>
<dbReference type="GO" id="GO:0005886">
    <property type="term" value="C:plasma membrane"/>
    <property type="evidence" value="ECO:0007669"/>
    <property type="project" value="UniProtKB-SubCell"/>
</dbReference>
<dbReference type="InterPro" id="IPR000276">
    <property type="entry name" value="GPCR_Rhodpsn"/>
</dbReference>
<gene>
    <name evidence="14" type="ORF">CLF_107189</name>
</gene>
<evidence type="ECO:0000256" key="2">
    <source>
        <dbReference type="ARBA" id="ARBA00022475"/>
    </source>
</evidence>
<keyword evidence="5 10" id="KW-0297">G-protein coupled receptor</keyword>
<evidence type="ECO:0000256" key="6">
    <source>
        <dbReference type="ARBA" id="ARBA00023136"/>
    </source>
</evidence>
<evidence type="ECO:0000256" key="1">
    <source>
        <dbReference type="ARBA" id="ARBA00004651"/>
    </source>
</evidence>
<evidence type="ECO:0000256" key="10">
    <source>
        <dbReference type="RuleBase" id="RU000688"/>
    </source>
</evidence>
<dbReference type="GO" id="GO:0043410">
    <property type="term" value="P:positive regulation of MAPK cascade"/>
    <property type="evidence" value="ECO:0007669"/>
    <property type="project" value="TreeGrafter"/>
</dbReference>
<evidence type="ECO:0000256" key="8">
    <source>
        <dbReference type="ARBA" id="ARBA00023170"/>
    </source>
</evidence>
<dbReference type="EMBL" id="DF143227">
    <property type="protein sequence ID" value="GAA32539.2"/>
    <property type="molecule type" value="Genomic_DNA"/>
</dbReference>
<dbReference type="SUPFAM" id="SSF81321">
    <property type="entry name" value="Family A G protein-coupled receptor-like"/>
    <property type="match status" value="1"/>
</dbReference>
<feature type="region of interest" description="Disordered" evidence="11">
    <location>
        <begin position="410"/>
        <end position="431"/>
    </location>
</feature>
<evidence type="ECO:0000256" key="9">
    <source>
        <dbReference type="ARBA" id="ARBA00023224"/>
    </source>
</evidence>
<evidence type="ECO:0000256" key="4">
    <source>
        <dbReference type="ARBA" id="ARBA00022989"/>
    </source>
</evidence>
<dbReference type="PROSITE" id="PS00237">
    <property type="entry name" value="G_PROTEIN_RECEP_F1_1"/>
    <property type="match status" value="1"/>
</dbReference>
<keyword evidence="7" id="KW-1015">Disulfide bond</keyword>
<feature type="transmembrane region" description="Helical" evidence="12">
    <location>
        <begin position="783"/>
        <end position="803"/>
    </location>
</feature>
<feature type="domain" description="G-protein coupled receptors family 1 profile" evidence="13">
    <location>
        <begin position="81"/>
        <end position="268"/>
    </location>
</feature>
<reference evidence="14" key="1">
    <citation type="journal article" date="2011" name="Genome Biol.">
        <title>The draft genome of the carcinogenic human liver fluke Clonorchis sinensis.</title>
        <authorList>
            <person name="Wang X."/>
            <person name="Chen W."/>
            <person name="Huang Y."/>
            <person name="Sun J."/>
            <person name="Men J."/>
            <person name="Liu H."/>
            <person name="Luo F."/>
            <person name="Guo L."/>
            <person name="Lv X."/>
            <person name="Deng C."/>
            <person name="Zhou C."/>
            <person name="Fan Y."/>
            <person name="Li X."/>
            <person name="Huang L."/>
            <person name="Hu Y."/>
            <person name="Liang C."/>
            <person name="Hu X."/>
            <person name="Xu J."/>
            <person name="Yu X."/>
        </authorList>
    </citation>
    <scope>NUCLEOTIDE SEQUENCE [LARGE SCALE GENOMIC DNA]</scope>
    <source>
        <strain evidence="14">Henan</strain>
    </source>
</reference>
<keyword evidence="6 12" id="KW-0472">Membrane</keyword>
<dbReference type="PANTHER" id="PTHR24248">
    <property type="entry name" value="ADRENERGIC RECEPTOR-RELATED G-PROTEIN COUPLED RECEPTOR"/>
    <property type="match status" value="1"/>
</dbReference>
<dbReference type="GO" id="GO:0071880">
    <property type="term" value="P:adenylate cyclase-activating adrenergic receptor signaling pathway"/>
    <property type="evidence" value="ECO:0007669"/>
    <property type="project" value="TreeGrafter"/>
</dbReference>
<keyword evidence="4 12" id="KW-1133">Transmembrane helix</keyword>
<dbReference type="PROSITE" id="PS50262">
    <property type="entry name" value="G_PROTEIN_RECEP_F1_2"/>
    <property type="match status" value="1"/>
</dbReference>
<feature type="transmembrane region" description="Helical" evidence="12">
    <location>
        <begin position="224"/>
        <end position="250"/>
    </location>
</feature>
<reference key="2">
    <citation type="submission" date="2011-10" db="EMBL/GenBank/DDBJ databases">
        <title>The genome and transcriptome sequence of Clonorchis sinensis provide insights into the carcinogenic liver fluke.</title>
        <authorList>
            <person name="Wang X."/>
            <person name="Huang Y."/>
            <person name="Chen W."/>
            <person name="Liu H."/>
            <person name="Guo L."/>
            <person name="Chen Y."/>
            <person name="Luo F."/>
            <person name="Zhou W."/>
            <person name="Sun J."/>
            <person name="Mao Q."/>
            <person name="Liang P."/>
            <person name="Zhou C."/>
            <person name="Tian Y."/>
            <person name="Men J."/>
            <person name="Lv X."/>
            <person name="Huang L."/>
            <person name="Zhou J."/>
            <person name="Hu Y."/>
            <person name="Li R."/>
            <person name="Zhang F."/>
            <person name="Lei H."/>
            <person name="Li X."/>
            <person name="Hu X."/>
            <person name="Liang C."/>
            <person name="Xu J."/>
            <person name="Wu Z."/>
            <person name="Yu X."/>
        </authorList>
    </citation>
    <scope>NUCLEOTIDE SEQUENCE</scope>
    <source>
        <strain>Henan</strain>
    </source>
</reference>
<proteinExistence type="inferred from homology"/>
<evidence type="ECO:0000256" key="12">
    <source>
        <dbReference type="SAM" id="Phobius"/>
    </source>
</evidence>
<keyword evidence="2" id="KW-1003">Cell membrane</keyword>
<evidence type="ECO:0000313" key="14">
    <source>
        <dbReference type="EMBL" id="GAA32539.2"/>
    </source>
</evidence>
<feature type="transmembrane region" description="Helical" evidence="12">
    <location>
        <begin position="101"/>
        <end position="124"/>
    </location>
</feature>
<dbReference type="Pfam" id="PF00001">
    <property type="entry name" value="7tm_1"/>
    <property type="match status" value="1"/>
</dbReference>
<evidence type="ECO:0000256" key="3">
    <source>
        <dbReference type="ARBA" id="ARBA00022692"/>
    </source>
</evidence>
<dbReference type="AlphaFoldDB" id="H2KRU5"/>
<dbReference type="PANTHER" id="PTHR24248:SF199">
    <property type="entry name" value="IP13425P-RELATED"/>
    <property type="match status" value="1"/>
</dbReference>
<protein>
    <submittedName>
        <fullName evidence="14">5-hydroxytryptamine receptor</fullName>
    </submittedName>
</protein>
<evidence type="ECO:0000259" key="13">
    <source>
        <dbReference type="PROSITE" id="PS50262"/>
    </source>
</evidence>
<keyword evidence="15" id="KW-1185">Reference proteome</keyword>
<keyword evidence="9 10" id="KW-0807">Transducer</keyword>
<evidence type="ECO:0000256" key="11">
    <source>
        <dbReference type="SAM" id="MobiDB-lite"/>
    </source>
</evidence>
<accession>H2KRU5</accession>
<feature type="compositionally biased region" description="Low complexity" evidence="11">
    <location>
        <begin position="420"/>
        <end position="431"/>
    </location>
</feature>
<dbReference type="InterPro" id="IPR017452">
    <property type="entry name" value="GPCR_Rhodpsn_7TM"/>
</dbReference>
<keyword evidence="8 10" id="KW-0675">Receptor</keyword>
<evidence type="ECO:0000256" key="5">
    <source>
        <dbReference type="ARBA" id="ARBA00023040"/>
    </source>
</evidence>
<feature type="transmembrane region" description="Helical" evidence="12">
    <location>
        <begin position="130"/>
        <end position="160"/>
    </location>
</feature>
<dbReference type="Proteomes" id="UP000008909">
    <property type="component" value="Unassembled WGS sequence"/>
</dbReference>
<dbReference type="PRINTS" id="PR00237">
    <property type="entry name" value="GPCRRHODOPSN"/>
</dbReference>
<dbReference type="GO" id="GO:0004993">
    <property type="term" value="F:G protein-coupled serotonin receptor activity"/>
    <property type="evidence" value="ECO:0007669"/>
    <property type="project" value="UniProtKB-ARBA"/>
</dbReference>
<comment type="similarity">
    <text evidence="10">Belongs to the G-protein coupled receptor 1 family.</text>
</comment>